<dbReference type="EMBL" id="MU005781">
    <property type="protein sequence ID" value="KAF2704699.1"/>
    <property type="molecule type" value="Genomic_DNA"/>
</dbReference>
<keyword evidence="2" id="KW-1185">Reference proteome</keyword>
<proteinExistence type="predicted"/>
<protein>
    <submittedName>
        <fullName evidence="1">Uncharacterized protein</fullName>
    </submittedName>
</protein>
<evidence type="ECO:0000313" key="2">
    <source>
        <dbReference type="Proteomes" id="UP000799428"/>
    </source>
</evidence>
<dbReference type="OrthoDB" id="429950at2759"/>
<evidence type="ECO:0000313" key="1">
    <source>
        <dbReference type="EMBL" id="KAF2704699.1"/>
    </source>
</evidence>
<dbReference type="Proteomes" id="UP000799428">
    <property type="component" value="Unassembled WGS sequence"/>
</dbReference>
<reference evidence="1" key="1">
    <citation type="journal article" date="2020" name="Stud. Mycol.">
        <title>101 Dothideomycetes genomes: a test case for predicting lifestyles and emergence of pathogens.</title>
        <authorList>
            <person name="Haridas S."/>
            <person name="Albert R."/>
            <person name="Binder M."/>
            <person name="Bloem J."/>
            <person name="Labutti K."/>
            <person name="Salamov A."/>
            <person name="Andreopoulos B."/>
            <person name="Baker S."/>
            <person name="Barry K."/>
            <person name="Bills G."/>
            <person name="Bluhm B."/>
            <person name="Cannon C."/>
            <person name="Castanera R."/>
            <person name="Culley D."/>
            <person name="Daum C."/>
            <person name="Ezra D."/>
            <person name="Gonzalez J."/>
            <person name="Henrissat B."/>
            <person name="Kuo A."/>
            <person name="Liang C."/>
            <person name="Lipzen A."/>
            <person name="Lutzoni F."/>
            <person name="Magnuson J."/>
            <person name="Mondo S."/>
            <person name="Nolan M."/>
            <person name="Ohm R."/>
            <person name="Pangilinan J."/>
            <person name="Park H.-J."/>
            <person name="Ramirez L."/>
            <person name="Alfaro M."/>
            <person name="Sun H."/>
            <person name="Tritt A."/>
            <person name="Yoshinaga Y."/>
            <person name="Zwiers L.-H."/>
            <person name="Turgeon B."/>
            <person name="Goodwin S."/>
            <person name="Spatafora J."/>
            <person name="Crous P."/>
            <person name="Grigoriev I."/>
        </authorList>
    </citation>
    <scope>NUCLEOTIDE SEQUENCE</scope>
    <source>
        <strain evidence="1">CBS 279.74</strain>
    </source>
</reference>
<organism evidence="1 2">
    <name type="scientific">Pleomassaria siparia CBS 279.74</name>
    <dbReference type="NCBI Taxonomy" id="1314801"/>
    <lineage>
        <taxon>Eukaryota</taxon>
        <taxon>Fungi</taxon>
        <taxon>Dikarya</taxon>
        <taxon>Ascomycota</taxon>
        <taxon>Pezizomycotina</taxon>
        <taxon>Dothideomycetes</taxon>
        <taxon>Pleosporomycetidae</taxon>
        <taxon>Pleosporales</taxon>
        <taxon>Pleomassariaceae</taxon>
        <taxon>Pleomassaria</taxon>
    </lineage>
</organism>
<gene>
    <name evidence="1" type="ORF">K504DRAFT_460961</name>
</gene>
<sequence>MIAPSGRSGCRNPECKNKDMKIQKGELGPSIAHDWDGHTAWVWKHRYVLRWIIFIDAHCYWTCVERAIKNEPVKYGKPRVKVAPDGIQERAWARSCYGRDRSSRESNAREGRTDLSFISGTVSIALWRY</sequence>
<dbReference type="AlphaFoldDB" id="A0A6G1JVQ9"/>
<accession>A0A6G1JVQ9</accession>
<name>A0A6G1JVQ9_9PLEO</name>